<accession>A0A3Q8S3K0</accession>
<evidence type="ECO:0000256" key="1">
    <source>
        <dbReference type="SAM" id="Phobius"/>
    </source>
</evidence>
<proteinExistence type="predicted"/>
<name>A0A3Q8S3K0_9BACL</name>
<keyword evidence="1" id="KW-0812">Transmembrane</keyword>
<sequence>MTLEGSGFVLFINFSSGLTILAIVAIVSILTSIFKRDHKKSTVLKDTGSLVQSLSIAIAVGYGLVFLSEIGSVQDFSGKLHYSLVLIFYGVLVNLIANISARITNKTI</sequence>
<dbReference type="EMBL" id="CP034248">
    <property type="protein sequence ID" value="AZK45130.1"/>
    <property type="molecule type" value="Genomic_DNA"/>
</dbReference>
<keyword evidence="3" id="KW-1185">Reference proteome</keyword>
<evidence type="ECO:0000313" key="2">
    <source>
        <dbReference type="EMBL" id="AZK45130.1"/>
    </source>
</evidence>
<keyword evidence="1" id="KW-0472">Membrane</keyword>
<feature type="transmembrane region" description="Helical" evidence="1">
    <location>
        <begin position="6"/>
        <end position="30"/>
    </location>
</feature>
<dbReference type="AlphaFoldDB" id="A0A3Q8S3K0"/>
<feature type="transmembrane region" description="Helical" evidence="1">
    <location>
        <begin position="50"/>
        <end position="68"/>
    </location>
</feature>
<gene>
    <name evidence="2" type="ORF">EIM92_02080</name>
</gene>
<dbReference type="OrthoDB" id="9925482at2"/>
<feature type="transmembrane region" description="Helical" evidence="1">
    <location>
        <begin position="80"/>
        <end position="101"/>
    </location>
</feature>
<dbReference type="Proteomes" id="UP000273145">
    <property type="component" value="Chromosome"/>
</dbReference>
<dbReference type="KEGG" id="plen:EIM92_02080"/>
<keyword evidence="1" id="KW-1133">Transmembrane helix</keyword>
<evidence type="ECO:0000313" key="3">
    <source>
        <dbReference type="Proteomes" id="UP000273145"/>
    </source>
</evidence>
<organism evidence="2 3">
    <name type="scientific">Paenibacillus lentus</name>
    <dbReference type="NCBI Taxonomy" id="1338368"/>
    <lineage>
        <taxon>Bacteria</taxon>
        <taxon>Bacillati</taxon>
        <taxon>Bacillota</taxon>
        <taxon>Bacilli</taxon>
        <taxon>Bacillales</taxon>
        <taxon>Paenibacillaceae</taxon>
        <taxon>Paenibacillus</taxon>
    </lineage>
</organism>
<reference evidence="2 3" key="1">
    <citation type="submission" date="2018-11" db="EMBL/GenBank/DDBJ databases">
        <title>Genome sequencing of Paenibacillus lentus DSM25539(T).</title>
        <authorList>
            <person name="Kook J.-K."/>
            <person name="Park S.-N."/>
            <person name="Lim Y.K."/>
        </authorList>
    </citation>
    <scope>NUCLEOTIDE SEQUENCE [LARGE SCALE GENOMIC DNA]</scope>
    <source>
        <strain evidence="2 3">DSM 25539</strain>
    </source>
</reference>
<protein>
    <submittedName>
        <fullName evidence="2">Uncharacterized protein</fullName>
    </submittedName>
</protein>